<protein>
    <submittedName>
        <fullName evidence="9">Calmodulin-like protein 5</fullName>
    </submittedName>
</protein>
<evidence type="ECO:0000256" key="3">
    <source>
        <dbReference type="ARBA" id="ARBA00022723"/>
    </source>
</evidence>
<evidence type="ECO:0000313" key="8">
    <source>
        <dbReference type="Proteomes" id="UP000085678"/>
    </source>
</evidence>
<dbReference type="PANTHER" id="PTHR23055">
    <property type="entry name" value="CALCIUM BINDING PROTEINS"/>
    <property type="match status" value="1"/>
</dbReference>
<dbReference type="OrthoDB" id="6242242at2759"/>
<dbReference type="CDD" id="cd00051">
    <property type="entry name" value="EFh"/>
    <property type="match status" value="1"/>
</dbReference>
<keyword evidence="6" id="KW-0449">Lipoprotein</keyword>
<dbReference type="GeneID" id="106163272"/>
<dbReference type="Proteomes" id="UP000085678">
    <property type="component" value="Unplaced"/>
</dbReference>
<dbReference type="InParanoid" id="A0A2R2MNF1"/>
<dbReference type="PROSITE" id="PS50222">
    <property type="entry name" value="EF_HAND_2"/>
    <property type="match status" value="2"/>
</dbReference>
<dbReference type="Pfam" id="PF13499">
    <property type="entry name" value="EF-hand_7"/>
    <property type="match status" value="1"/>
</dbReference>
<dbReference type="Gene3D" id="1.10.238.10">
    <property type="entry name" value="EF-hand"/>
    <property type="match status" value="1"/>
</dbReference>
<dbReference type="GO" id="GO:0005509">
    <property type="term" value="F:calcium ion binding"/>
    <property type="evidence" value="ECO:0007669"/>
    <property type="project" value="InterPro"/>
</dbReference>
<dbReference type="InterPro" id="IPR018247">
    <property type="entry name" value="EF_Hand_1_Ca_BS"/>
</dbReference>
<evidence type="ECO:0000256" key="4">
    <source>
        <dbReference type="ARBA" id="ARBA00022737"/>
    </source>
</evidence>
<evidence type="ECO:0000256" key="2">
    <source>
        <dbReference type="ARBA" id="ARBA00022707"/>
    </source>
</evidence>
<keyword evidence="2" id="KW-0519">Myristate</keyword>
<dbReference type="PANTHER" id="PTHR23055:SF178">
    <property type="entry name" value="NEUROCALCIN HOMOLOG"/>
    <property type="match status" value="1"/>
</dbReference>
<evidence type="ECO:0000313" key="9">
    <source>
        <dbReference type="RefSeq" id="XP_023931741.1"/>
    </source>
</evidence>
<dbReference type="AlphaFoldDB" id="A0A2R2MNF1"/>
<evidence type="ECO:0000256" key="1">
    <source>
        <dbReference type="ARBA" id="ARBA00006049"/>
    </source>
</evidence>
<comment type="similarity">
    <text evidence="1">Belongs to the recoverin family.</text>
</comment>
<keyword evidence="3" id="KW-0479">Metal-binding</keyword>
<dbReference type="SMART" id="SM00054">
    <property type="entry name" value="EFh"/>
    <property type="match status" value="3"/>
</dbReference>
<keyword evidence="5" id="KW-0106">Calcium</keyword>
<dbReference type="PROSITE" id="PS00018">
    <property type="entry name" value="EF_HAND_1"/>
    <property type="match status" value="2"/>
</dbReference>
<dbReference type="InterPro" id="IPR011992">
    <property type="entry name" value="EF-hand-dom_pair"/>
</dbReference>
<gene>
    <name evidence="9" type="primary">LOC106163272</name>
</gene>
<dbReference type="InterPro" id="IPR028846">
    <property type="entry name" value="Recoverin"/>
</dbReference>
<evidence type="ECO:0000256" key="6">
    <source>
        <dbReference type="ARBA" id="ARBA00023288"/>
    </source>
</evidence>
<dbReference type="InterPro" id="IPR002048">
    <property type="entry name" value="EF_hand_dom"/>
</dbReference>
<dbReference type="SUPFAM" id="SSF47473">
    <property type="entry name" value="EF-hand"/>
    <property type="match status" value="1"/>
</dbReference>
<name>A0A2R2MNF1_LINAN</name>
<reference evidence="9" key="1">
    <citation type="submission" date="2025-08" db="UniProtKB">
        <authorList>
            <consortium name="RefSeq"/>
        </authorList>
    </citation>
    <scope>IDENTIFICATION</scope>
    <source>
        <tissue evidence="9">Gonads</tissue>
    </source>
</reference>
<feature type="domain" description="EF-hand" evidence="7">
    <location>
        <begin position="63"/>
        <end position="98"/>
    </location>
</feature>
<dbReference type="Pfam" id="PF13202">
    <property type="entry name" value="EF-hand_5"/>
    <property type="match status" value="1"/>
</dbReference>
<dbReference type="STRING" id="7574.A0A2R2MNF1"/>
<dbReference type="RefSeq" id="XP_023931741.1">
    <property type="nucleotide sequence ID" value="XM_024075973.1"/>
</dbReference>
<proteinExistence type="inferred from homology"/>
<keyword evidence="4" id="KW-0677">Repeat</keyword>
<feature type="domain" description="EF-hand" evidence="7">
    <location>
        <begin position="202"/>
        <end position="237"/>
    </location>
</feature>
<dbReference type="KEGG" id="lak:106163272"/>
<organism evidence="8 9">
    <name type="scientific">Lingula anatina</name>
    <name type="common">Brachiopod</name>
    <name type="synonym">Lingula unguis</name>
    <dbReference type="NCBI Taxonomy" id="7574"/>
    <lineage>
        <taxon>Eukaryota</taxon>
        <taxon>Metazoa</taxon>
        <taxon>Spiralia</taxon>
        <taxon>Lophotrochozoa</taxon>
        <taxon>Brachiopoda</taxon>
        <taxon>Linguliformea</taxon>
        <taxon>Lingulata</taxon>
        <taxon>Lingulida</taxon>
        <taxon>Linguloidea</taxon>
        <taxon>Lingulidae</taxon>
        <taxon>Lingula</taxon>
    </lineage>
</organism>
<accession>A0A2R2MNF1</accession>
<evidence type="ECO:0000259" key="7">
    <source>
        <dbReference type="PROSITE" id="PS50222"/>
    </source>
</evidence>
<sequence length="253" mass="29707">MSIQPSRGLTRIVQPFQRLGNNFKPSFVPDSLPCLRPVQRLTNKTLHLKKMPEDYPLVTGANHWRRKVKTVFQRLDSNADGYITKEDLVISAKRHIEYLKLQVIEFHNVRTKVIVKVFHFLDEPAEHILNLRLHMWSALAGDKPSLSQEEHWKNNFSIVNQSHFRRELYYIIVSTEFNVMDTDGDGLISKEEHAAFFYSHYIPTKYSKSVFDVMDSNADGIISFQEFTQAYVEFWLTEEPNNIYNEFYGPLVY</sequence>
<evidence type="ECO:0000256" key="5">
    <source>
        <dbReference type="ARBA" id="ARBA00022837"/>
    </source>
</evidence>
<keyword evidence="8" id="KW-1185">Reference proteome</keyword>